<gene>
    <name evidence="1" type="ORF">B0H16DRAFT_1466893</name>
</gene>
<dbReference type="AlphaFoldDB" id="A0AAD7MY51"/>
<comment type="caution">
    <text evidence="1">The sequence shown here is derived from an EMBL/GenBank/DDBJ whole genome shotgun (WGS) entry which is preliminary data.</text>
</comment>
<proteinExistence type="predicted"/>
<evidence type="ECO:0000313" key="2">
    <source>
        <dbReference type="Proteomes" id="UP001215598"/>
    </source>
</evidence>
<reference evidence="1" key="1">
    <citation type="submission" date="2023-03" db="EMBL/GenBank/DDBJ databases">
        <title>Massive genome expansion in bonnet fungi (Mycena s.s.) driven by repeated elements and novel gene families across ecological guilds.</title>
        <authorList>
            <consortium name="Lawrence Berkeley National Laboratory"/>
            <person name="Harder C.B."/>
            <person name="Miyauchi S."/>
            <person name="Viragh M."/>
            <person name="Kuo A."/>
            <person name="Thoen E."/>
            <person name="Andreopoulos B."/>
            <person name="Lu D."/>
            <person name="Skrede I."/>
            <person name="Drula E."/>
            <person name="Henrissat B."/>
            <person name="Morin E."/>
            <person name="Kohler A."/>
            <person name="Barry K."/>
            <person name="LaButti K."/>
            <person name="Morin E."/>
            <person name="Salamov A."/>
            <person name="Lipzen A."/>
            <person name="Mereny Z."/>
            <person name="Hegedus B."/>
            <person name="Baldrian P."/>
            <person name="Stursova M."/>
            <person name="Weitz H."/>
            <person name="Taylor A."/>
            <person name="Grigoriev I.V."/>
            <person name="Nagy L.G."/>
            <person name="Martin F."/>
            <person name="Kauserud H."/>
        </authorList>
    </citation>
    <scope>NUCLEOTIDE SEQUENCE</scope>
    <source>
        <strain evidence="1">CBHHK182m</strain>
    </source>
</reference>
<protein>
    <submittedName>
        <fullName evidence="1">Uncharacterized protein</fullName>
    </submittedName>
</protein>
<evidence type="ECO:0000313" key="1">
    <source>
        <dbReference type="EMBL" id="KAJ7735912.1"/>
    </source>
</evidence>
<name>A0AAD7MY51_9AGAR</name>
<dbReference type="EMBL" id="JARKIB010000124">
    <property type="protein sequence ID" value="KAJ7735912.1"/>
    <property type="molecule type" value="Genomic_DNA"/>
</dbReference>
<sequence>MSFTPFTFLTLSFSAAPLSFKATPRRESKAASVQRKMAMVTAPLDGQWRQAETGVSILLAFKMSVLQYHCFCVSLCIYSRVLSIKYCGSPGEGDRVILEGRTGLMKVLAHFTTEISARGHPSL</sequence>
<dbReference type="Proteomes" id="UP001215598">
    <property type="component" value="Unassembled WGS sequence"/>
</dbReference>
<organism evidence="1 2">
    <name type="scientific">Mycena metata</name>
    <dbReference type="NCBI Taxonomy" id="1033252"/>
    <lineage>
        <taxon>Eukaryota</taxon>
        <taxon>Fungi</taxon>
        <taxon>Dikarya</taxon>
        <taxon>Basidiomycota</taxon>
        <taxon>Agaricomycotina</taxon>
        <taxon>Agaricomycetes</taxon>
        <taxon>Agaricomycetidae</taxon>
        <taxon>Agaricales</taxon>
        <taxon>Marasmiineae</taxon>
        <taxon>Mycenaceae</taxon>
        <taxon>Mycena</taxon>
    </lineage>
</organism>
<keyword evidence="2" id="KW-1185">Reference proteome</keyword>
<accession>A0AAD7MY51</accession>